<name>A0AAV4CAG8_9GAST</name>
<dbReference type="EMBL" id="BLXT01006036">
    <property type="protein sequence ID" value="GFO28410.1"/>
    <property type="molecule type" value="Genomic_DNA"/>
</dbReference>
<keyword evidence="2" id="KW-1185">Reference proteome</keyword>
<reference evidence="1 2" key="1">
    <citation type="journal article" date="2021" name="Elife">
        <title>Chloroplast acquisition without the gene transfer in kleptoplastic sea slugs, Plakobranchus ocellatus.</title>
        <authorList>
            <person name="Maeda T."/>
            <person name="Takahashi S."/>
            <person name="Yoshida T."/>
            <person name="Shimamura S."/>
            <person name="Takaki Y."/>
            <person name="Nagai Y."/>
            <person name="Toyoda A."/>
            <person name="Suzuki Y."/>
            <person name="Arimoto A."/>
            <person name="Ishii H."/>
            <person name="Satoh N."/>
            <person name="Nishiyama T."/>
            <person name="Hasebe M."/>
            <person name="Maruyama T."/>
            <person name="Minagawa J."/>
            <person name="Obokata J."/>
            <person name="Shigenobu S."/>
        </authorList>
    </citation>
    <scope>NUCLEOTIDE SEQUENCE [LARGE SCALE GENOMIC DNA]</scope>
</reference>
<evidence type="ECO:0000313" key="1">
    <source>
        <dbReference type="EMBL" id="GFO28410.1"/>
    </source>
</evidence>
<accession>A0AAV4CAG8</accession>
<gene>
    <name evidence="1" type="ORF">PoB_005491500</name>
</gene>
<organism evidence="1 2">
    <name type="scientific">Plakobranchus ocellatus</name>
    <dbReference type="NCBI Taxonomy" id="259542"/>
    <lineage>
        <taxon>Eukaryota</taxon>
        <taxon>Metazoa</taxon>
        <taxon>Spiralia</taxon>
        <taxon>Lophotrochozoa</taxon>
        <taxon>Mollusca</taxon>
        <taxon>Gastropoda</taxon>
        <taxon>Heterobranchia</taxon>
        <taxon>Euthyneura</taxon>
        <taxon>Panpulmonata</taxon>
        <taxon>Sacoglossa</taxon>
        <taxon>Placobranchoidea</taxon>
        <taxon>Plakobranchidae</taxon>
        <taxon>Plakobranchus</taxon>
    </lineage>
</organism>
<protein>
    <submittedName>
        <fullName evidence="1">Uncharacterized protein</fullName>
    </submittedName>
</protein>
<proteinExistence type="predicted"/>
<sequence>MGGHSLFPVDALILPFLKICIKSSYKMRNSKVTAAEVSILKGCKTLVTKSVTNVPKGCILFITGKRVSVLKKLTLLALCWSAQDGLHQCAAATAGQFLNCGCGSGE</sequence>
<dbReference type="Proteomes" id="UP000735302">
    <property type="component" value="Unassembled WGS sequence"/>
</dbReference>
<dbReference type="AlphaFoldDB" id="A0AAV4CAG8"/>
<evidence type="ECO:0000313" key="2">
    <source>
        <dbReference type="Proteomes" id="UP000735302"/>
    </source>
</evidence>
<comment type="caution">
    <text evidence="1">The sequence shown here is derived from an EMBL/GenBank/DDBJ whole genome shotgun (WGS) entry which is preliminary data.</text>
</comment>